<evidence type="ECO:0000256" key="1">
    <source>
        <dbReference type="SAM" id="Phobius"/>
    </source>
</evidence>
<evidence type="ECO:0008006" key="4">
    <source>
        <dbReference type="Google" id="ProtNLM"/>
    </source>
</evidence>
<accession>A0A7W7SLX1</accession>
<keyword evidence="1" id="KW-0812">Transmembrane</keyword>
<keyword evidence="3" id="KW-1185">Reference proteome</keyword>
<proteinExistence type="predicted"/>
<evidence type="ECO:0000313" key="2">
    <source>
        <dbReference type="EMBL" id="MBB4951671.1"/>
    </source>
</evidence>
<protein>
    <recommendedName>
        <fullName evidence="4">MFS transporter</fullName>
    </recommendedName>
</protein>
<dbReference type="RefSeq" id="WP_184923790.1">
    <property type="nucleotide sequence ID" value="NZ_JACHJR010000001.1"/>
</dbReference>
<name>A0A7W7SLX1_9ACTN</name>
<comment type="caution">
    <text evidence="2">The sequence shown here is derived from an EMBL/GenBank/DDBJ whole genome shotgun (WGS) entry which is preliminary data.</text>
</comment>
<reference evidence="2 3" key="1">
    <citation type="submission" date="2020-08" db="EMBL/GenBank/DDBJ databases">
        <title>Sequencing the genomes of 1000 actinobacteria strains.</title>
        <authorList>
            <person name="Klenk H.-P."/>
        </authorList>
    </citation>
    <scope>NUCLEOTIDE SEQUENCE [LARGE SCALE GENOMIC DNA]</scope>
    <source>
        <strain evidence="2 3">DSM 44786</strain>
    </source>
</reference>
<evidence type="ECO:0000313" key="3">
    <source>
        <dbReference type="Proteomes" id="UP000573327"/>
    </source>
</evidence>
<sequence length="52" mass="5723">MKSTRGPGAMQAVQGLPRLFLPRMLLRRALLGAAYSAGMLPVTLISQWLINR</sequence>
<feature type="transmembrane region" description="Helical" evidence="1">
    <location>
        <begin position="29"/>
        <end position="50"/>
    </location>
</feature>
<gene>
    <name evidence="2" type="ORF">F4556_007206</name>
</gene>
<dbReference type="EMBL" id="JACHJR010000001">
    <property type="protein sequence ID" value="MBB4951671.1"/>
    <property type="molecule type" value="Genomic_DNA"/>
</dbReference>
<organism evidence="2 3">
    <name type="scientific">Kitasatospora gansuensis</name>
    <dbReference type="NCBI Taxonomy" id="258050"/>
    <lineage>
        <taxon>Bacteria</taxon>
        <taxon>Bacillati</taxon>
        <taxon>Actinomycetota</taxon>
        <taxon>Actinomycetes</taxon>
        <taxon>Kitasatosporales</taxon>
        <taxon>Streptomycetaceae</taxon>
        <taxon>Kitasatospora</taxon>
    </lineage>
</organism>
<keyword evidence="1" id="KW-0472">Membrane</keyword>
<dbReference type="AlphaFoldDB" id="A0A7W7SLX1"/>
<keyword evidence="1" id="KW-1133">Transmembrane helix</keyword>
<dbReference type="Proteomes" id="UP000573327">
    <property type="component" value="Unassembled WGS sequence"/>
</dbReference>